<protein>
    <submittedName>
        <fullName evidence="4">Barrel-sandwich domain of CusB or HlyD membrane-fusion</fullName>
    </submittedName>
</protein>
<comment type="subcellular location">
    <subcellularLocation>
        <location evidence="1">Cell envelope</location>
    </subcellularLocation>
</comment>
<organism evidence="4 5">
    <name type="scientific">Anoxynatronum buryatiense</name>
    <dbReference type="NCBI Taxonomy" id="489973"/>
    <lineage>
        <taxon>Bacteria</taxon>
        <taxon>Bacillati</taxon>
        <taxon>Bacillota</taxon>
        <taxon>Clostridia</taxon>
        <taxon>Eubacteriales</taxon>
        <taxon>Clostridiaceae</taxon>
        <taxon>Anoxynatronum</taxon>
    </lineage>
</organism>
<sequence>MKVTIEREGYDSSEKAILPEKGSSHLRRKSRRVTGLAMMLGVVLLLTGCGGNGGEEPVQEVDLSEISRQVEAFGKVRAADEMSVSLEVPARIQTLQVRDGQQVTAGQQVMTLAFAGLEEEADNLRGELAVVRAEINAQAAEVSGETARLLQELGHAEKQLEEAREDAENRQRLYEAGAVPKEEMERYQREITSRESQVENLQLQLNQQAGTHQIQVRREQAALLENRLKRLEARLNLPFLEENAVVCPFDRAVVSGLEMKPGDRSEAYQRLFRFIDLDTLQVEADVLEEFIRQVEVGAAVTLIPVADRSRTYNGRVETIADTAVVVNNETVVPVVISLEDADGFLRPQFNVDVFIDVADE</sequence>
<dbReference type="EMBL" id="FXUF01000005">
    <property type="protein sequence ID" value="SMP54834.1"/>
    <property type="molecule type" value="Genomic_DNA"/>
</dbReference>
<evidence type="ECO:0000256" key="3">
    <source>
        <dbReference type="SAM" id="Coils"/>
    </source>
</evidence>
<name>A0AA45WWM9_9CLOT</name>
<dbReference type="Proteomes" id="UP001158066">
    <property type="component" value="Unassembled WGS sequence"/>
</dbReference>
<dbReference type="GO" id="GO:0030313">
    <property type="term" value="C:cell envelope"/>
    <property type="evidence" value="ECO:0007669"/>
    <property type="project" value="UniProtKB-SubCell"/>
</dbReference>
<dbReference type="PANTHER" id="PTHR32347">
    <property type="entry name" value="EFFLUX SYSTEM COMPONENT YKNX-RELATED"/>
    <property type="match status" value="1"/>
</dbReference>
<evidence type="ECO:0000256" key="2">
    <source>
        <dbReference type="ARBA" id="ARBA00023054"/>
    </source>
</evidence>
<reference evidence="4" key="1">
    <citation type="submission" date="2017-05" db="EMBL/GenBank/DDBJ databases">
        <authorList>
            <person name="Varghese N."/>
            <person name="Submissions S."/>
        </authorList>
    </citation>
    <scope>NUCLEOTIDE SEQUENCE</scope>
    <source>
        <strain evidence="4">Su22</strain>
    </source>
</reference>
<dbReference type="AlphaFoldDB" id="A0AA45WWM9"/>
<dbReference type="SUPFAM" id="SSF111369">
    <property type="entry name" value="HlyD-like secretion proteins"/>
    <property type="match status" value="1"/>
</dbReference>
<dbReference type="RefSeq" id="WP_283409087.1">
    <property type="nucleotide sequence ID" value="NZ_FXUF01000005.1"/>
</dbReference>
<keyword evidence="2 3" id="KW-0175">Coiled coil</keyword>
<evidence type="ECO:0000256" key="1">
    <source>
        <dbReference type="ARBA" id="ARBA00004196"/>
    </source>
</evidence>
<accession>A0AA45WWM9</accession>
<comment type="caution">
    <text evidence="4">The sequence shown here is derived from an EMBL/GenBank/DDBJ whole genome shotgun (WGS) entry which is preliminary data.</text>
</comment>
<feature type="coiled-coil region" evidence="3">
    <location>
        <begin position="114"/>
        <end position="234"/>
    </location>
</feature>
<evidence type="ECO:0000313" key="5">
    <source>
        <dbReference type="Proteomes" id="UP001158066"/>
    </source>
</evidence>
<proteinExistence type="predicted"/>
<gene>
    <name evidence="4" type="ORF">SAMN06296020_105169</name>
</gene>
<keyword evidence="5" id="KW-1185">Reference proteome</keyword>
<dbReference type="Gene3D" id="2.40.30.170">
    <property type="match status" value="1"/>
</dbReference>
<dbReference type="InterPro" id="IPR050465">
    <property type="entry name" value="UPF0194_transport"/>
</dbReference>
<evidence type="ECO:0000313" key="4">
    <source>
        <dbReference type="EMBL" id="SMP54834.1"/>
    </source>
</evidence>